<dbReference type="EMBL" id="LACI01001545">
    <property type="protein sequence ID" value="KJU84277.1"/>
    <property type="molecule type" value="Genomic_DNA"/>
</dbReference>
<dbReference type="Pfam" id="PF04025">
    <property type="entry name" value="RemA-like"/>
    <property type="match status" value="1"/>
</dbReference>
<comment type="caution">
    <text evidence="3">The sequence shown here is derived from an EMBL/GenBank/DDBJ whole genome shotgun (WGS) entry which is preliminary data.</text>
</comment>
<reference evidence="3 4" key="1">
    <citation type="submission" date="2015-02" db="EMBL/GenBank/DDBJ databases">
        <title>Single-cell genomics of uncultivated deep-branching MTB reveals a conserved set of magnetosome genes.</title>
        <authorList>
            <person name="Kolinko S."/>
            <person name="Richter M."/>
            <person name="Glockner F.O."/>
            <person name="Brachmann A."/>
            <person name="Schuler D."/>
        </authorList>
    </citation>
    <scope>NUCLEOTIDE SEQUENCE [LARGE SCALE GENOMIC DNA]</scope>
    <source>
        <strain evidence="3">TM-1</strain>
    </source>
</reference>
<dbReference type="Proteomes" id="UP000033423">
    <property type="component" value="Unassembled WGS sequence"/>
</dbReference>
<dbReference type="HAMAP" id="MF_01503">
    <property type="entry name" value="RemA"/>
    <property type="match status" value="1"/>
</dbReference>
<organism evidence="3 4">
    <name type="scientific">Candidatus Magnetobacterium bavaricum</name>
    <dbReference type="NCBI Taxonomy" id="29290"/>
    <lineage>
        <taxon>Bacteria</taxon>
        <taxon>Pseudomonadati</taxon>
        <taxon>Nitrospirota</taxon>
        <taxon>Thermodesulfovibrionia</taxon>
        <taxon>Thermodesulfovibrionales</taxon>
        <taxon>Candidatus Magnetobacteriaceae</taxon>
        <taxon>Candidatus Magnetobacterium</taxon>
    </lineage>
</organism>
<dbReference type="NCBIfam" id="NF003315">
    <property type="entry name" value="PRK04323.1"/>
    <property type="match status" value="1"/>
</dbReference>
<name>A0A0F3GR94_9BACT</name>
<gene>
    <name evidence="3" type="ORF">MBAV_003533</name>
</gene>
<evidence type="ECO:0000256" key="1">
    <source>
        <dbReference type="HAMAP-Rule" id="MF_01503"/>
    </source>
</evidence>
<sequence>MKKGSNGPALINIGFGNVISANRVVTVLTSASAPMKRLREEAKKAGKLIDATEGRRTRSIIVTDTNHVVLSALQTETVSQRLMSQGSVESDAETEIKHTADSKTDSKVDGKKDKK</sequence>
<dbReference type="InterPro" id="IPR007169">
    <property type="entry name" value="RemA-like"/>
</dbReference>
<feature type="compositionally biased region" description="Basic and acidic residues" evidence="2">
    <location>
        <begin position="94"/>
        <end position="115"/>
    </location>
</feature>
<comment type="similarity">
    <text evidence="1">Belongs to the RemA family.</text>
</comment>
<feature type="region of interest" description="Disordered" evidence="2">
    <location>
        <begin position="81"/>
        <end position="115"/>
    </location>
</feature>
<dbReference type="PANTHER" id="PTHR38449">
    <property type="entry name" value="REGULATORY PROTEIN TM_1690-RELATED"/>
    <property type="match status" value="1"/>
</dbReference>
<evidence type="ECO:0000313" key="3">
    <source>
        <dbReference type="EMBL" id="KJU84277.1"/>
    </source>
</evidence>
<protein>
    <recommendedName>
        <fullName evidence="1">Putative regulatory protein MBAV_003533</fullName>
    </recommendedName>
</protein>
<keyword evidence="4" id="KW-1185">Reference proteome</keyword>
<proteinExistence type="inferred from homology"/>
<evidence type="ECO:0000256" key="2">
    <source>
        <dbReference type="SAM" id="MobiDB-lite"/>
    </source>
</evidence>
<evidence type="ECO:0000313" key="4">
    <source>
        <dbReference type="Proteomes" id="UP000033423"/>
    </source>
</evidence>
<accession>A0A0F3GR94</accession>
<dbReference type="AlphaFoldDB" id="A0A0F3GR94"/>
<dbReference type="PANTHER" id="PTHR38449:SF1">
    <property type="entry name" value="REGULATORY PROTEIN SSL2874-RELATED"/>
    <property type="match status" value="1"/>
</dbReference>